<evidence type="ECO:0000259" key="8">
    <source>
        <dbReference type="PROSITE" id="PS51007"/>
    </source>
</evidence>
<protein>
    <submittedName>
        <fullName evidence="9">Cytochrome c</fullName>
    </submittedName>
</protein>
<dbReference type="OrthoDB" id="2827525at2"/>
<dbReference type="PANTHER" id="PTHR37823:SF1">
    <property type="entry name" value="CYTOCHROME C-553-LIKE"/>
    <property type="match status" value="1"/>
</dbReference>
<evidence type="ECO:0000256" key="1">
    <source>
        <dbReference type="ARBA" id="ARBA00022448"/>
    </source>
</evidence>
<evidence type="ECO:0000256" key="5">
    <source>
        <dbReference type="ARBA" id="ARBA00023004"/>
    </source>
</evidence>
<evidence type="ECO:0000313" key="10">
    <source>
        <dbReference type="Proteomes" id="UP000324298"/>
    </source>
</evidence>
<dbReference type="GO" id="GO:0046872">
    <property type="term" value="F:metal ion binding"/>
    <property type="evidence" value="ECO:0007669"/>
    <property type="project" value="UniProtKB-KW"/>
</dbReference>
<organism evidence="9 10">
    <name type="scientific">Oryzomonas rubra</name>
    <dbReference type="NCBI Taxonomy" id="2509454"/>
    <lineage>
        <taxon>Bacteria</taxon>
        <taxon>Pseudomonadati</taxon>
        <taxon>Thermodesulfobacteriota</taxon>
        <taxon>Desulfuromonadia</taxon>
        <taxon>Geobacterales</taxon>
        <taxon>Geobacteraceae</taxon>
        <taxon>Oryzomonas</taxon>
    </lineage>
</organism>
<dbReference type="GO" id="GO:0009055">
    <property type="term" value="F:electron transfer activity"/>
    <property type="evidence" value="ECO:0007669"/>
    <property type="project" value="InterPro"/>
</dbReference>
<sequence length="102" mass="10901">MKRAVAILVAFVAVAFVTVAAQAESKGEQIFKQKCAMCHIVKGKGGSIGPELTKIAAKLKEGDLKAQLENPKKKNPSTSMPSFKTLPKADMVALLGYLKTLK</sequence>
<dbReference type="EMBL" id="SRSD01000002">
    <property type="protein sequence ID" value="KAA0894035.1"/>
    <property type="molecule type" value="Genomic_DNA"/>
</dbReference>
<keyword evidence="10" id="KW-1185">Reference proteome</keyword>
<accession>A0A5A9XNB2</accession>
<evidence type="ECO:0000313" key="9">
    <source>
        <dbReference type="EMBL" id="KAA0894035.1"/>
    </source>
</evidence>
<evidence type="ECO:0000256" key="3">
    <source>
        <dbReference type="ARBA" id="ARBA00022723"/>
    </source>
</evidence>
<feature type="domain" description="Cytochrome c" evidence="8">
    <location>
        <begin position="22"/>
        <end position="102"/>
    </location>
</feature>
<dbReference type="SUPFAM" id="SSF46626">
    <property type="entry name" value="Cytochrome c"/>
    <property type="match status" value="1"/>
</dbReference>
<dbReference type="Pfam" id="PF00034">
    <property type="entry name" value="Cytochrom_C"/>
    <property type="match status" value="1"/>
</dbReference>
<evidence type="ECO:0000256" key="6">
    <source>
        <dbReference type="PROSITE-ProRule" id="PRU00433"/>
    </source>
</evidence>
<dbReference type="InterPro" id="IPR036909">
    <property type="entry name" value="Cyt_c-like_dom_sf"/>
</dbReference>
<dbReference type="InterPro" id="IPR051811">
    <property type="entry name" value="Cytochrome_c550/c551-like"/>
</dbReference>
<dbReference type="PANTHER" id="PTHR37823">
    <property type="entry name" value="CYTOCHROME C-553-LIKE"/>
    <property type="match status" value="1"/>
</dbReference>
<evidence type="ECO:0000256" key="4">
    <source>
        <dbReference type="ARBA" id="ARBA00022982"/>
    </source>
</evidence>
<dbReference type="RefSeq" id="WP_149306193.1">
    <property type="nucleotide sequence ID" value="NZ_SRSD01000002.1"/>
</dbReference>
<dbReference type="InterPro" id="IPR009056">
    <property type="entry name" value="Cyt_c-like_dom"/>
</dbReference>
<keyword evidence="1" id="KW-0813">Transport</keyword>
<keyword evidence="7" id="KW-0732">Signal</keyword>
<evidence type="ECO:0000256" key="2">
    <source>
        <dbReference type="ARBA" id="ARBA00022617"/>
    </source>
</evidence>
<dbReference type="GO" id="GO:0020037">
    <property type="term" value="F:heme binding"/>
    <property type="evidence" value="ECO:0007669"/>
    <property type="project" value="InterPro"/>
</dbReference>
<dbReference type="PROSITE" id="PS51007">
    <property type="entry name" value="CYTC"/>
    <property type="match status" value="1"/>
</dbReference>
<feature type="chain" id="PRO_5023016197" evidence="7">
    <location>
        <begin position="24"/>
        <end position="102"/>
    </location>
</feature>
<comment type="caution">
    <text evidence="9">The sequence shown here is derived from an EMBL/GenBank/DDBJ whole genome shotgun (WGS) entry which is preliminary data.</text>
</comment>
<keyword evidence="5 6" id="KW-0408">Iron</keyword>
<dbReference type="AlphaFoldDB" id="A0A5A9XNB2"/>
<keyword evidence="2 6" id="KW-0349">Heme</keyword>
<reference evidence="9 10" key="1">
    <citation type="submission" date="2019-04" db="EMBL/GenBank/DDBJ databases">
        <title>Geobacter ruber sp. nov., ferric-reducing bacteria isolated from paddy soil.</title>
        <authorList>
            <person name="Xu Z."/>
            <person name="Masuda Y."/>
            <person name="Itoh H."/>
            <person name="Senoo K."/>
        </authorList>
    </citation>
    <scope>NUCLEOTIDE SEQUENCE [LARGE SCALE GENOMIC DNA]</scope>
    <source>
        <strain evidence="9 10">Red88</strain>
    </source>
</reference>
<keyword evidence="4" id="KW-0249">Electron transport</keyword>
<proteinExistence type="predicted"/>
<keyword evidence="3 6" id="KW-0479">Metal-binding</keyword>
<dbReference type="Gene3D" id="1.10.760.10">
    <property type="entry name" value="Cytochrome c-like domain"/>
    <property type="match status" value="1"/>
</dbReference>
<evidence type="ECO:0000256" key="7">
    <source>
        <dbReference type="SAM" id="SignalP"/>
    </source>
</evidence>
<dbReference type="Proteomes" id="UP000324298">
    <property type="component" value="Unassembled WGS sequence"/>
</dbReference>
<gene>
    <name evidence="9" type="ORF">ET418_03455</name>
</gene>
<feature type="signal peptide" evidence="7">
    <location>
        <begin position="1"/>
        <end position="23"/>
    </location>
</feature>
<name>A0A5A9XNB2_9BACT</name>